<accession>A0AA39UPB2</accession>
<dbReference type="EMBL" id="JAUEPU010000014">
    <property type="protein sequence ID" value="KAK0496693.1"/>
    <property type="molecule type" value="Genomic_DNA"/>
</dbReference>
<reference evidence="1" key="1">
    <citation type="submission" date="2023-06" db="EMBL/GenBank/DDBJ databases">
        <authorList>
            <consortium name="Lawrence Berkeley National Laboratory"/>
            <person name="Ahrendt S."/>
            <person name="Sahu N."/>
            <person name="Indic B."/>
            <person name="Wong-Bajracharya J."/>
            <person name="Merenyi Z."/>
            <person name="Ke H.-M."/>
            <person name="Monk M."/>
            <person name="Kocsube S."/>
            <person name="Drula E."/>
            <person name="Lipzen A."/>
            <person name="Balint B."/>
            <person name="Henrissat B."/>
            <person name="Andreopoulos B."/>
            <person name="Martin F.M."/>
            <person name="Harder C.B."/>
            <person name="Rigling D."/>
            <person name="Ford K.L."/>
            <person name="Foster G.D."/>
            <person name="Pangilinan J."/>
            <person name="Papanicolaou A."/>
            <person name="Barry K."/>
            <person name="LaButti K."/>
            <person name="Viragh M."/>
            <person name="Koriabine M."/>
            <person name="Yan M."/>
            <person name="Riley R."/>
            <person name="Champramary S."/>
            <person name="Plett K.L."/>
            <person name="Tsai I.J."/>
            <person name="Slot J."/>
            <person name="Sipos G."/>
            <person name="Plett J."/>
            <person name="Nagy L.G."/>
            <person name="Grigoriev I.V."/>
        </authorList>
    </citation>
    <scope>NUCLEOTIDE SEQUENCE</scope>
    <source>
        <strain evidence="1">HWK02</strain>
    </source>
</reference>
<evidence type="ECO:0008006" key="3">
    <source>
        <dbReference type="Google" id="ProtNLM"/>
    </source>
</evidence>
<evidence type="ECO:0000313" key="1">
    <source>
        <dbReference type="EMBL" id="KAK0496693.1"/>
    </source>
</evidence>
<dbReference type="Proteomes" id="UP001175228">
    <property type="component" value="Unassembled WGS sequence"/>
</dbReference>
<proteinExistence type="predicted"/>
<dbReference type="AlphaFoldDB" id="A0AA39UPB2"/>
<gene>
    <name evidence="1" type="ORF">EDD18DRAFT_1352538</name>
</gene>
<sequence length="248" mass="26959">MAVSPLVAGELRGYTFYILDEKWPSSSHNSFLERMKEGRPMQKTGNPSSVTMLSFPTLLVTVVATIAPWSASVLQLSESNSFNAPIAPWNQNGTPGWYYGDFPENVPFSGLPWLKDSYVCWLLSLLDAGFACPTAPFHQGLPPSTDDYSQIFNNYTGATQSPDYMTYGLVDTVAACKDMCNSVTGCLFVNSYHDVNGKNGSPLLTCSLFSRCHTLVDAINRGGQTQADGTIDFITNSDGYCAQTCSCA</sequence>
<keyword evidence="2" id="KW-1185">Reference proteome</keyword>
<protein>
    <recommendedName>
        <fullName evidence="3">Fruit-body specific protein a</fullName>
    </recommendedName>
</protein>
<name>A0AA39UPB2_9AGAR</name>
<comment type="caution">
    <text evidence="1">The sequence shown here is derived from an EMBL/GenBank/DDBJ whole genome shotgun (WGS) entry which is preliminary data.</text>
</comment>
<evidence type="ECO:0000313" key="2">
    <source>
        <dbReference type="Proteomes" id="UP001175228"/>
    </source>
</evidence>
<organism evidence="1 2">
    <name type="scientific">Armillaria luteobubalina</name>
    <dbReference type="NCBI Taxonomy" id="153913"/>
    <lineage>
        <taxon>Eukaryota</taxon>
        <taxon>Fungi</taxon>
        <taxon>Dikarya</taxon>
        <taxon>Basidiomycota</taxon>
        <taxon>Agaricomycotina</taxon>
        <taxon>Agaricomycetes</taxon>
        <taxon>Agaricomycetidae</taxon>
        <taxon>Agaricales</taxon>
        <taxon>Marasmiineae</taxon>
        <taxon>Physalacriaceae</taxon>
        <taxon>Armillaria</taxon>
    </lineage>
</organism>